<dbReference type="InterPro" id="IPR001117">
    <property type="entry name" value="Cu-oxidase_2nd"/>
</dbReference>
<feature type="domain" description="Plastocyanin-like" evidence="7">
    <location>
        <begin position="53"/>
        <end position="163"/>
    </location>
</feature>
<dbReference type="AlphaFoldDB" id="A0A931D7I3"/>
<dbReference type="NCBIfam" id="TIGR01480">
    <property type="entry name" value="copper_res_A"/>
    <property type="match status" value="1"/>
</dbReference>
<dbReference type="InterPro" id="IPR006311">
    <property type="entry name" value="TAT_signal"/>
</dbReference>
<organism evidence="8 9">
    <name type="scientific">Pseudomonas chaetocerotis</name>
    <dbReference type="NCBI Taxonomy" id="2758695"/>
    <lineage>
        <taxon>Bacteria</taxon>
        <taxon>Pseudomonadati</taxon>
        <taxon>Pseudomonadota</taxon>
        <taxon>Gammaproteobacteria</taxon>
        <taxon>Pseudomonadales</taxon>
        <taxon>Pseudomonadaceae</taxon>
        <taxon>Pseudomonas</taxon>
    </lineage>
</organism>
<dbReference type="InterPro" id="IPR034284">
    <property type="entry name" value="CuRO_1_CopA"/>
</dbReference>
<dbReference type="Proteomes" id="UP000596932">
    <property type="component" value="Unassembled WGS sequence"/>
</dbReference>
<dbReference type="NCBIfam" id="TIGR01409">
    <property type="entry name" value="TAT_signal_seq"/>
    <property type="match status" value="1"/>
</dbReference>
<evidence type="ECO:0000256" key="2">
    <source>
        <dbReference type="ARBA" id="ARBA00022729"/>
    </source>
</evidence>
<keyword evidence="3" id="KW-0560">Oxidoreductase</keyword>
<dbReference type="PANTHER" id="PTHR11709:SF394">
    <property type="entry name" value="FI03373P-RELATED"/>
    <property type="match status" value="1"/>
</dbReference>
<feature type="domain" description="Plastocyanin-like" evidence="5">
    <location>
        <begin position="172"/>
        <end position="349"/>
    </location>
</feature>
<accession>A0A931D7I3</accession>
<dbReference type="GO" id="GO:0005507">
    <property type="term" value="F:copper ion binding"/>
    <property type="evidence" value="ECO:0007669"/>
    <property type="project" value="InterPro"/>
</dbReference>
<dbReference type="Gene3D" id="2.60.40.420">
    <property type="entry name" value="Cupredoxins - blue copper proteins"/>
    <property type="match status" value="3"/>
</dbReference>
<evidence type="ECO:0000256" key="1">
    <source>
        <dbReference type="ARBA" id="ARBA00022723"/>
    </source>
</evidence>
<keyword evidence="2" id="KW-0732">Signal</keyword>
<dbReference type="InterPro" id="IPR019546">
    <property type="entry name" value="TAT_signal_bac_arc"/>
</dbReference>
<dbReference type="PANTHER" id="PTHR11709">
    <property type="entry name" value="MULTI-COPPER OXIDASE"/>
    <property type="match status" value="1"/>
</dbReference>
<dbReference type="EMBL" id="JACFYX010000016">
    <property type="protein sequence ID" value="MBG0836692.1"/>
    <property type="molecule type" value="Genomic_DNA"/>
</dbReference>
<dbReference type="Pfam" id="PF07731">
    <property type="entry name" value="Cu-oxidase_2"/>
    <property type="match status" value="1"/>
</dbReference>
<dbReference type="InterPro" id="IPR008972">
    <property type="entry name" value="Cupredoxin"/>
</dbReference>
<dbReference type="InterPro" id="IPR011707">
    <property type="entry name" value="Cu-oxidase-like_N"/>
</dbReference>
<dbReference type="Pfam" id="PF07732">
    <property type="entry name" value="Cu-oxidase_3"/>
    <property type="match status" value="1"/>
</dbReference>
<dbReference type="InterPro" id="IPR011706">
    <property type="entry name" value="Cu-oxidase_C"/>
</dbReference>
<dbReference type="PROSITE" id="PS00079">
    <property type="entry name" value="MULTICOPPER_OXIDASE1"/>
    <property type="match status" value="1"/>
</dbReference>
<dbReference type="GO" id="GO:0016491">
    <property type="term" value="F:oxidoreductase activity"/>
    <property type="evidence" value="ECO:0007669"/>
    <property type="project" value="UniProtKB-KW"/>
</dbReference>
<dbReference type="GO" id="GO:0042597">
    <property type="term" value="C:periplasmic space"/>
    <property type="evidence" value="ECO:0007669"/>
    <property type="project" value="InterPro"/>
</dbReference>
<dbReference type="RefSeq" id="WP_196475889.1">
    <property type="nucleotide sequence ID" value="NZ_JACFYX020000015.1"/>
</dbReference>
<dbReference type="Pfam" id="PF00394">
    <property type="entry name" value="Cu-oxidase"/>
    <property type="match status" value="1"/>
</dbReference>
<evidence type="ECO:0000259" key="7">
    <source>
        <dbReference type="Pfam" id="PF07732"/>
    </source>
</evidence>
<keyword evidence="4" id="KW-0186">Copper</keyword>
<evidence type="ECO:0000256" key="4">
    <source>
        <dbReference type="ARBA" id="ARBA00023008"/>
    </source>
</evidence>
<evidence type="ECO:0000313" key="8">
    <source>
        <dbReference type="EMBL" id="MBG0836692.1"/>
    </source>
</evidence>
<dbReference type="CDD" id="cd13848">
    <property type="entry name" value="CuRO_1_CopA"/>
    <property type="match status" value="1"/>
</dbReference>
<dbReference type="PROSITE" id="PS00080">
    <property type="entry name" value="MULTICOPPER_OXIDASE2"/>
    <property type="match status" value="1"/>
</dbReference>
<reference evidence="8" key="1">
    <citation type="submission" date="2020-07" db="EMBL/GenBank/DDBJ databases">
        <title>Pseudomonas chaetoceroseae sp. nov., a new member of the Pseudomonas oleovorans group isolated from a culture of Chaetoceros calcitrans.</title>
        <authorList>
            <person name="Girard L."/>
            <person name="Lood C."/>
            <person name="De Mot R."/>
            <person name="Baudart J."/>
        </authorList>
    </citation>
    <scope>NUCLEOTIDE SEQUENCE</scope>
    <source>
        <strain evidence="8">536</strain>
    </source>
</reference>
<evidence type="ECO:0000256" key="3">
    <source>
        <dbReference type="ARBA" id="ARBA00023002"/>
    </source>
</evidence>
<name>A0A931D7I3_9PSED</name>
<keyword evidence="1" id="KW-0479">Metal-binding</keyword>
<dbReference type="PROSITE" id="PS51318">
    <property type="entry name" value="TAT"/>
    <property type="match status" value="1"/>
</dbReference>
<evidence type="ECO:0000259" key="6">
    <source>
        <dbReference type="Pfam" id="PF07731"/>
    </source>
</evidence>
<evidence type="ECO:0000313" key="9">
    <source>
        <dbReference type="Proteomes" id="UP000596932"/>
    </source>
</evidence>
<dbReference type="CDD" id="cd13896">
    <property type="entry name" value="CuRO_3_CopA"/>
    <property type="match status" value="1"/>
</dbReference>
<evidence type="ECO:0000259" key="5">
    <source>
        <dbReference type="Pfam" id="PF00394"/>
    </source>
</evidence>
<dbReference type="InterPro" id="IPR033138">
    <property type="entry name" value="Cu_oxidase_CS"/>
</dbReference>
<dbReference type="InterPro" id="IPR034279">
    <property type="entry name" value="CuRO_3_CopA"/>
</dbReference>
<dbReference type="InterPro" id="IPR034282">
    <property type="entry name" value="CuRO_2_CopA"/>
</dbReference>
<dbReference type="InterPro" id="IPR045087">
    <property type="entry name" value="Cu-oxidase_fam"/>
</dbReference>
<dbReference type="CDD" id="cd13874">
    <property type="entry name" value="CuRO_2_CopA"/>
    <property type="match status" value="1"/>
</dbReference>
<gene>
    <name evidence="8" type="ORF">H3221_16380</name>
</gene>
<dbReference type="InterPro" id="IPR002355">
    <property type="entry name" value="Cu_oxidase_Cu_BS"/>
</dbReference>
<proteinExistence type="predicted"/>
<protein>
    <submittedName>
        <fullName evidence="8">Copper resistance system multicopper oxidase</fullName>
    </submittedName>
</protein>
<comment type="caution">
    <text evidence="8">The sequence shown here is derived from an EMBL/GenBank/DDBJ whole genome shotgun (WGS) entry which is preliminary data.</text>
</comment>
<sequence length="604" mass="66839">MQSKTTRRTFVKGLAAAGILGGMGMWRTPVWAVTSPGQPNVLSGNDFDLFIGETPVNITGAARTAMTINGSLPGPILRWREGETVTLRVRNRLKEDTSIHWHGIILPANMDGVPGLSFHGIAPDGMYEYKFKVNQNGTYWYHSHSGLQEQVGVYGALVIDAKEPEPFSYDRDYVVLLSDWTDENPARVLAKLKKQSDYYNYHKRTVGDFINDVSEMGWSAAVADRKMWAEMKMSPTDLADVSGYTYTYLMNGQAPDGNWTGIFKPGEKIRLRFINASAMTYFDVRIPGLKMTVVAADGLHVKPVSVDEFRIAVAETYDVIIEPDSEQAYTVFAQSMDRTGYARGTLAVQEGLSAPVPSPDPRPLIAMGDMGMDHGSMGGMDHGSMAGMDHGSMSGIDHGSMQGGMAGMDHSQMAGMDHSGMAGMAGMAGAMQAHPASETNNPLVDMQTMTPTHKLDDPGIGLRDNGRRVLTYSDLRSTFPDPDGREPSRTIELHLTGHMEKFSWSFDGIKFSDAEPLRLKYGERVRITLVNDTMMTHPIHLHGMWSDLEDANGNFLVRKHTIDMPPGSKRSYRVTADALGRWAYHCHLLLHMEMGMFREVRVDE</sequence>
<dbReference type="SUPFAM" id="SSF49503">
    <property type="entry name" value="Cupredoxins"/>
    <property type="match status" value="3"/>
</dbReference>
<dbReference type="InterPro" id="IPR006376">
    <property type="entry name" value="Cu-R_CopA"/>
</dbReference>
<keyword evidence="9" id="KW-1185">Reference proteome</keyword>
<feature type="domain" description="Plastocyanin-like" evidence="6">
    <location>
        <begin position="486"/>
        <end position="603"/>
    </location>
</feature>